<keyword evidence="1" id="KW-0472">Membrane</keyword>
<keyword evidence="5" id="KW-1185">Reference proteome</keyword>
<accession>A0AAN4Z2L9</accession>
<feature type="domain" description="Acyltransferase 3" evidence="2">
    <location>
        <begin position="7"/>
        <end position="339"/>
    </location>
</feature>
<protein>
    <recommendedName>
        <fullName evidence="6">Acyltransferase</fullName>
    </recommendedName>
</protein>
<reference evidence="5" key="1">
    <citation type="submission" date="2022-10" db="EMBL/GenBank/DDBJ databases">
        <title>Genome assembly of Pristionchus species.</title>
        <authorList>
            <person name="Yoshida K."/>
            <person name="Sommer R.J."/>
        </authorList>
    </citation>
    <scope>NUCLEOTIDE SEQUENCE [LARGE SCALE GENOMIC DNA]</scope>
    <source>
        <strain evidence="5">RS5460</strain>
    </source>
</reference>
<feature type="transmembrane region" description="Helical" evidence="1">
    <location>
        <begin position="72"/>
        <end position="90"/>
    </location>
</feature>
<feature type="transmembrane region" description="Helical" evidence="1">
    <location>
        <begin position="295"/>
        <end position="316"/>
    </location>
</feature>
<evidence type="ECO:0000256" key="1">
    <source>
        <dbReference type="SAM" id="Phobius"/>
    </source>
</evidence>
<feature type="transmembrane region" description="Helical" evidence="1">
    <location>
        <begin position="322"/>
        <end position="343"/>
    </location>
</feature>
<dbReference type="Proteomes" id="UP001328107">
    <property type="component" value="Unassembled WGS sequence"/>
</dbReference>
<evidence type="ECO:0000259" key="3">
    <source>
        <dbReference type="Pfam" id="PF19040"/>
    </source>
</evidence>
<dbReference type="GO" id="GO:0016747">
    <property type="term" value="F:acyltransferase activity, transferring groups other than amino-acyl groups"/>
    <property type="evidence" value="ECO:0007669"/>
    <property type="project" value="InterPro"/>
</dbReference>
<dbReference type="GO" id="GO:0016020">
    <property type="term" value="C:membrane"/>
    <property type="evidence" value="ECO:0007669"/>
    <property type="project" value="TreeGrafter"/>
</dbReference>
<dbReference type="Pfam" id="PF01757">
    <property type="entry name" value="Acyl_transf_3"/>
    <property type="match status" value="1"/>
</dbReference>
<dbReference type="Pfam" id="PF19040">
    <property type="entry name" value="SGNH"/>
    <property type="match status" value="1"/>
</dbReference>
<evidence type="ECO:0000259" key="2">
    <source>
        <dbReference type="Pfam" id="PF01757"/>
    </source>
</evidence>
<dbReference type="GO" id="GO:0000271">
    <property type="term" value="P:polysaccharide biosynthetic process"/>
    <property type="evidence" value="ECO:0007669"/>
    <property type="project" value="TreeGrafter"/>
</dbReference>
<comment type="caution">
    <text evidence="4">The sequence shown here is derived from an EMBL/GenBank/DDBJ whole genome shotgun (WGS) entry which is preliminary data.</text>
</comment>
<name>A0AAN4Z2L9_9BILA</name>
<evidence type="ECO:0000313" key="4">
    <source>
        <dbReference type="EMBL" id="GMR33427.1"/>
    </source>
</evidence>
<feature type="transmembrane region" description="Helical" evidence="1">
    <location>
        <begin position="265"/>
        <end position="283"/>
    </location>
</feature>
<dbReference type="AlphaFoldDB" id="A0AAN4Z2L9"/>
<feature type="transmembrane region" description="Helical" evidence="1">
    <location>
        <begin position="9"/>
        <end position="25"/>
    </location>
</feature>
<proteinExistence type="predicted"/>
<feature type="transmembrane region" description="Helical" evidence="1">
    <location>
        <begin position="31"/>
        <end position="51"/>
    </location>
</feature>
<dbReference type="EMBL" id="BTRK01000001">
    <property type="protein sequence ID" value="GMR33427.1"/>
    <property type="molecule type" value="Genomic_DNA"/>
</dbReference>
<dbReference type="PANTHER" id="PTHR23028:SF127">
    <property type="entry name" value="ACYL_TRANSF_3 DOMAIN-CONTAINING PROTEIN-RELATED"/>
    <property type="match status" value="1"/>
</dbReference>
<sequence>MHDKRTDIQGLRAWAVISVVVFHFFPSLLPYGYLGVDVFFVLSGFLITLVLEGRPTNILTYYNFYFKRLRRIMPLALLIVLLGVITIACLQEDYEFANGIKSALYSLFFIKNLQPQSTVEEDYFQALENANDFFTHFWSLCVEIQFYLIAPFLLHFFKPKTENAISSFSYFTVIANASFCYSQLRNPQEAFDSTLARLWQFLAGAVAFHSDLIFMGRKQVPESEKLIPDNGEVIDQTSRKRALMIPAAFALTATALVAYYGDGEAVLRCCTTFVITLALAFRSKSVFLCHSSLQLIGDISYSLYLIHWPIVCVLDIVDFETWQMKLCAMFAALALSIICHYGYEQKYLTLPIKPTLALVFGLYATTLLVIWASNEMHLKAVEKDSTLTLTGSNRELTQEEIIKLNAKMARENDLRYKDCTLRDGKNPIGFCDLTNGNGSLHFMIMGNSYSANLGGLIQEHFRPHYGQLQTRAIAQCEPLVSTPTDPYCRNATAAHEKFDADIASVRPDVLFLVARYINPNQPIERPIENDTQFNLMEKRLKFFEEHVQKKIFILEPFPKAARPGDLEKLMKRKGLPMMPYMPEGIDKDAKPMKERVKKLAEKCSKCVIFTIEVPFLNKDGNFTVLSPQKLWYFDGPRHLNILGRQLVEPVFERMSENFDRLLDSKYPENSFE</sequence>
<dbReference type="InterPro" id="IPR043968">
    <property type="entry name" value="SGNH"/>
</dbReference>
<feature type="domain" description="SGNH" evidence="3">
    <location>
        <begin position="419"/>
        <end position="652"/>
    </location>
</feature>
<evidence type="ECO:0000313" key="5">
    <source>
        <dbReference type="Proteomes" id="UP001328107"/>
    </source>
</evidence>
<dbReference type="PANTHER" id="PTHR23028">
    <property type="entry name" value="ACETYLTRANSFERASE"/>
    <property type="match status" value="1"/>
</dbReference>
<gene>
    <name evidence="4" type="ORF">PMAYCL1PPCAC_03622</name>
</gene>
<dbReference type="InterPro" id="IPR050879">
    <property type="entry name" value="Acyltransferase_3"/>
</dbReference>
<feature type="transmembrane region" description="Helical" evidence="1">
    <location>
        <begin position="137"/>
        <end position="157"/>
    </location>
</feature>
<keyword evidence="1" id="KW-0812">Transmembrane</keyword>
<organism evidence="4 5">
    <name type="scientific">Pristionchus mayeri</name>
    <dbReference type="NCBI Taxonomy" id="1317129"/>
    <lineage>
        <taxon>Eukaryota</taxon>
        <taxon>Metazoa</taxon>
        <taxon>Ecdysozoa</taxon>
        <taxon>Nematoda</taxon>
        <taxon>Chromadorea</taxon>
        <taxon>Rhabditida</taxon>
        <taxon>Rhabditina</taxon>
        <taxon>Diplogasteromorpha</taxon>
        <taxon>Diplogasteroidea</taxon>
        <taxon>Neodiplogasteridae</taxon>
        <taxon>Pristionchus</taxon>
    </lineage>
</organism>
<feature type="transmembrane region" description="Helical" evidence="1">
    <location>
        <begin position="242"/>
        <end position="259"/>
    </location>
</feature>
<keyword evidence="1" id="KW-1133">Transmembrane helix</keyword>
<dbReference type="InterPro" id="IPR002656">
    <property type="entry name" value="Acyl_transf_3_dom"/>
</dbReference>
<evidence type="ECO:0008006" key="6">
    <source>
        <dbReference type="Google" id="ProtNLM"/>
    </source>
</evidence>
<feature type="transmembrane region" description="Helical" evidence="1">
    <location>
        <begin position="355"/>
        <end position="373"/>
    </location>
</feature>